<accession>A0A1Y0ET30</accession>
<dbReference type="KEGG" id="cser:CCO03_01065"/>
<dbReference type="PRINTS" id="PR00973">
    <property type="entry name" value="RIBOSOMALS17"/>
</dbReference>
<dbReference type="RefSeq" id="WP_087283908.1">
    <property type="nucleotide sequence ID" value="NZ_CP021455.1"/>
</dbReference>
<protein>
    <recommendedName>
        <fullName evidence="6">Small ribosomal subunit protein uS17</fullName>
    </recommendedName>
</protein>
<dbReference type="AlphaFoldDB" id="A0A1Y0ET30"/>
<dbReference type="Gene3D" id="2.40.50.140">
    <property type="entry name" value="Nucleic acid-binding proteins"/>
    <property type="match status" value="1"/>
</dbReference>
<dbReference type="NCBIfam" id="NF004123">
    <property type="entry name" value="PRK05610.1"/>
    <property type="match status" value="1"/>
</dbReference>
<comment type="function">
    <text evidence="6">One of the primary rRNA binding proteins, it binds specifically to the 5'-end of 16S ribosomal RNA.</text>
</comment>
<dbReference type="SUPFAM" id="SSF50249">
    <property type="entry name" value="Nucleic acid-binding proteins"/>
    <property type="match status" value="1"/>
</dbReference>
<keyword evidence="3 6" id="KW-0694">RNA-binding</keyword>
<dbReference type="EMBL" id="CP021455">
    <property type="protein sequence ID" value="ARU06560.1"/>
    <property type="molecule type" value="Genomic_DNA"/>
</dbReference>
<evidence type="ECO:0000256" key="3">
    <source>
        <dbReference type="ARBA" id="ARBA00022884"/>
    </source>
</evidence>
<reference evidence="8 9" key="1">
    <citation type="submission" date="2017-05" db="EMBL/GenBank/DDBJ databases">
        <authorList>
            <person name="Song R."/>
            <person name="Chenine A.L."/>
            <person name="Ruprecht R.M."/>
        </authorList>
    </citation>
    <scope>NUCLEOTIDE SEQUENCE [LARGE SCALE GENOMIC DNA]</scope>
    <source>
        <strain evidence="8 9">DSM 26136</strain>
    </source>
</reference>
<evidence type="ECO:0000256" key="1">
    <source>
        <dbReference type="ARBA" id="ARBA00010254"/>
    </source>
</evidence>
<keyword evidence="4 6" id="KW-0689">Ribosomal protein</keyword>
<dbReference type="GO" id="GO:0022627">
    <property type="term" value="C:cytosolic small ribosomal subunit"/>
    <property type="evidence" value="ECO:0007669"/>
    <property type="project" value="UniProtKB-UniRule"/>
</dbReference>
<evidence type="ECO:0000256" key="7">
    <source>
        <dbReference type="RuleBase" id="RU003872"/>
    </source>
</evidence>
<evidence type="ECO:0000256" key="6">
    <source>
        <dbReference type="HAMAP-Rule" id="MF_01345"/>
    </source>
</evidence>
<evidence type="ECO:0000256" key="4">
    <source>
        <dbReference type="ARBA" id="ARBA00022980"/>
    </source>
</evidence>
<evidence type="ECO:0000256" key="2">
    <source>
        <dbReference type="ARBA" id="ARBA00022730"/>
    </source>
</evidence>
<dbReference type="Pfam" id="PF00366">
    <property type="entry name" value="Ribosomal_S17"/>
    <property type="match status" value="1"/>
</dbReference>
<dbReference type="NCBIfam" id="TIGR03635">
    <property type="entry name" value="uS17_bact"/>
    <property type="match status" value="1"/>
</dbReference>
<dbReference type="InterPro" id="IPR012340">
    <property type="entry name" value="NA-bd_OB-fold"/>
</dbReference>
<proteinExistence type="inferred from homology"/>
<dbReference type="HAMAP" id="MF_01345_B">
    <property type="entry name" value="Ribosomal_uS17_B"/>
    <property type="match status" value="1"/>
</dbReference>
<dbReference type="InterPro" id="IPR019984">
    <property type="entry name" value="Ribosomal_uS17_bact/chlr"/>
</dbReference>
<keyword evidence="2 6" id="KW-0699">rRNA-binding</keyword>
<dbReference type="InterPro" id="IPR000266">
    <property type="entry name" value="Ribosomal_uS17"/>
</dbReference>
<dbReference type="Proteomes" id="UP000196138">
    <property type="component" value="Chromosome"/>
</dbReference>
<dbReference type="GO" id="GO:0019843">
    <property type="term" value="F:rRNA binding"/>
    <property type="evidence" value="ECO:0007669"/>
    <property type="project" value="UniProtKB-UniRule"/>
</dbReference>
<organism evidence="8 9">
    <name type="scientific">Comamonas serinivorans</name>
    <dbReference type="NCBI Taxonomy" id="1082851"/>
    <lineage>
        <taxon>Bacteria</taxon>
        <taxon>Pseudomonadati</taxon>
        <taxon>Pseudomonadota</taxon>
        <taxon>Betaproteobacteria</taxon>
        <taxon>Burkholderiales</taxon>
        <taxon>Comamonadaceae</taxon>
        <taxon>Comamonas</taxon>
    </lineage>
</organism>
<evidence type="ECO:0000256" key="5">
    <source>
        <dbReference type="ARBA" id="ARBA00023274"/>
    </source>
</evidence>
<dbReference type="PANTHER" id="PTHR10744:SF1">
    <property type="entry name" value="SMALL RIBOSOMAL SUBUNIT PROTEIN US17M"/>
    <property type="match status" value="1"/>
</dbReference>
<comment type="similarity">
    <text evidence="1 6 7">Belongs to the universal ribosomal protein uS17 family.</text>
</comment>
<keyword evidence="9" id="KW-1185">Reference proteome</keyword>
<dbReference type="PANTHER" id="PTHR10744">
    <property type="entry name" value="40S RIBOSOMAL PROTEIN S11 FAMILY MEMBER"/>
    <property type="match status" value="1"/>
</dbReference>
<keyword evidence="5 6" id="KW-0687">Ribonucleoprotein</keyword>
<gene>
    <name evidence="6" type="primary">rpsQ</name>
    <name evidence="8" type="ORF">CCO03_01065</name>
</gene>
<dbReference type="InterPro" id="IPR019979">
    <property type="entry name" value="Ribosomal_uS17_CS"/>
</dbReference>
<comment type="subunit">
    <text evidence="6">Part of the 30S ribosomal subunit.</text>
</comment>
<sequence>MTEAKPSLKRTLVGKVVSDKRAKTVTVLVERRVKHPIYGKIVMRSSKYHAHDENSEYKLGDVIEITESRPLSKTKNWVASRLVQKAAVV</sequence>
<dbReference type="GO" id="GO:0006412">
    <property type="term" value="P:translation"/>
    <property type="evidence" value="ECO:0007669"/>
    <property type="project" value="UniProtKB-UniRule"/>
</dbReference>
<evidence type="ECO:0000313" key="9">
    <source>
        <dbReference type="Proteomes" id="UP000196138"/>
    </source>
</evidence>
<dbReference type="OrthoDB" id="9811714at2"/>
<dbReference type="PROSITE" id="PS00056">
    <property type="entry name" value="RIBOSOMAL_S17"/>
    <property type="match status" value="1"/>
</dbReference>
<dbReference type="GO" id="GO:0003735">
    <property type="term" value="F:structural constituent of ribosome"/>
    <property type="evidence" value="ECO:0007669"/>
    <property type="project" value="UniProtKB-UniRule"/>
</dbReference>
<evidence type="ECO:0000313" key="8">
    <source>
        <dbReference type="EMBL" id="ARU06560.1"/>
    </source>
</evidence>
<dbReference type="CDD" id="cd00364">
    <property type="entry name" value="Ribosomal_uS17"/>
    <property type="match status" value="1"/>
</dbReference>
<name>A0A1Y0ET30_9BURK</name>